<evidence type="ECO:0000259" key="1">
    <source>
        <dbReference type="PROSITE" id="PS50853"/>
    </source>
</evidence>
<evidence type="ECO:0000313" key="2">
    <source>
        <dbReference type="EMBL" id="KRL50419.1"/>
    </source>
</evidence>
<dbReference type="AlphaFoldDB" id="A0A0R1RAS3"/>
<dbReference type="SUPFAM" id="SSF49265">
    <property type="entry name" value="Fibronectin type III"/>
    <property type="match status" value="1"/>
</dbReference>
<sequence>MQFDTTYLTEAGRSLATGTLGGLDKIQFTRAVASSHDYSATPVNDLKKLTSLEDVQQTVNYSRIIKKDDTTLTMRVDFPSKDVTTAYSLYTVGFYARPENGDEILYGVLPSYLPDCIAAYDGKSNLNDSFQTDTTVSDADNVLITVSQAGSLNEADLDAIFASKHIATIDDIKANIPATVIDGSKPADFKESVTLEKGAVDGAGNAIATTKDLADGDVETLKSAKEYADTQLSGKADDSTVVHTADMRKPASDVAGIEEVNAKQDKIGYTPADDNKVAHLSGTNNFDTVPMVKNNPLLLASSLPPDLARTGQDANFTGKLQKSGIDVATTDDLTIVYAGVPSLSFDNNGNYTITASKNADIAHITDYTLYYRVKGNGDFTKIALTSDKLTGTIDLSKVTMATNFESYATATNVFGESDPSSTVQWNYDPEKASSTPPSLAIADDGTYTITAPTTTPTPIVKYFLYYNVDGQSDATKLDVGTELTGSLKELITKPNKTTTYDVQATAMNANAESGVSNSVQFTYVPIDDSIYGASWDRKSSPTLTRTDAAVGLKAGINGAQNDFDNVGPWKGMHRVTDSMGNVFVRIPKFYIRKTQTGSPNNGTATWQVSLVSHGDDWYLPKGFWDFTNSKELDYIDIGAYDATGSSSKPTSVAGQAPLVNLSIVDFRSAAKANGTGYQIWDIHAWDMLQVLFIIEFATLNSQSIMEGVDNSSSAVKSGAADSHKGSSGTAGSGSNVMSYRGIENLYGNIWQFCDGVNFKDNQPWVCEDATKYQSDLFATPYVKTSYAAISGGSNKYIKALGFDSVHPYAQFSTDDSGSDSTYYADYDYPGSGNTILETSGYWGVGAGGGLFNSSRGISSAVANAGVGCRLLKKALP</sequence>
<dbReference type="Proteomes" id="UP000051835">
    <property type="component" value="Unassembled WGS sequence"/>
</dbReference>
<feature type="domain" description="Fibronectin type-III" evidence="1">
    <location>
        <begin position="428"/>
        <end position="527"/>
    </location>
</feature>
<dbReference type="EMBL" id="AZFC01000002">
    <property type="protein sequence ID" value="KRL50419.1"/>
    <property type="molecule type" value="Genomic_DNA"/>
</dbReference>
<organism evidence="2 3">
    <name type="scientific">Levilactobacillus spicheri DSM 15429</name>
    <dbReference type="NCBI Taxonomy" id="1423805"/>
    <lineage>
        <taxon>Bacteria</taxon>
        <taxon>Bacillati</taxon>
        <taxon>Bacillota</taxon>
        <taxon>Bacilli</taxon>
        <taxon>Lactobacillales</taxon>
        <taxon>Lactobacillaceae</taxon>
        <taxon>Levilactobacillus</taxon>
    </lineage>
</organism>
<reference evidence="2 3" key="1">
    <citation type="journal article" date="2015" name="Genome Announc.">
        <title>Expanding the biotechnology potential of lactobacilli through comparative genomics of 213 strains and associated genera.</title>
        <authorList>
            <person name="Sun Z."/>
            <person name="Harris H.M."/>
            <person name="McCann A."/>
            <person name="Guo C."/>
            <person name="Argimon S."/>
            <person name="Zhang W."/>
            <person name="Yang X."/>
            <person name="Jeffery I.B."/>
            <person name="Cooney J.C."/>
            <person name="Kagawa T.F."/>
            <person name="Liu W."/>
            <person name="Song Y."/>
            <person name="Salvetti E."/>
            <person name="Wrobel A."/>
            <person name="Rasinkangas P."/>
            <person name="Parkhill J."/>
            <person name="Rea M.C."/>
            <person name="O'Sullivan O."/>
            <person name="Ritari J."/>
            <person name="Douillard F.P."/>
            <person name="Paul Ross R."/>
            <person name="Yang R."/>
            <person name="Briner A.E."/>
            <person name="Felis G.E."/>
            <person name="de Vos W.M."/>
            <person name="Barrangou R."/>
            <person name="Klaenhammer T.R."/>
            <person name="Caufield P.W."/>
            <person name="Cui Y."/>
            <person name="Zhang H."/>
            <person name="O'Toole P.W."/>
        </authorList>
    </citation>
    <scope>NUCLEOTIDE SEQUENCE [LARGE SCALE GENOMIC DNA]</scope>
    <source>
        <strain evidence="2 3">DSM 15429</strain>
    </source>
</reference>
<protein>
    <recommendedName>
        <fullName evidence="1">Fibronectin type-III domain-containing protein</fullName>
    </recommendedName>
</protein>
<evidence type="ECO:0000313" key="3">
    <source>
        <dbReference type="Proteomes" id="UP000051835"/>
    </source>
</evidence>
<name>A0A0R1RAS3_9LACO</name>
<dbReference type="RefSeq" id="WP_056962906.1">
    <property type="nucleotide sequence ID" value="NZ_AZFC01000002.1"/>
</dbReference>
<dbReference type="PROSITE" id="PS50853">
    <property type="entry name" value="FN3"/>
    <property type="match status" value="1"/>
</dbReference>
<dbReference type="InterPro" id="IPR003961">
    <property type="entry name" value="FN3_dom"/>
</dbReference>
<accession>A0A0R1RAS3</accession>
<gene>
    <name evidence="2" type="ORF">FD37_GL002085</name>
</gene>
<proteinExistence type="predicted"/>
<comment type="caution">
    <text evidence="2">The sequence shown here is derived from an EMBL/GenBank/DDBJ whole genome shotgun (WGS) entry which is preliminary data.</text>
</comment>
<dbReference type="InterPro" id="IPR036116">
    <property type="entry name" value="FN3_sf"/>
</dbReference>
<dbReference type="PATRIC" id="fig|1423805.4.peg.2137"/>